<keyword evidence="1" id="KW-1133">Transmembrane helix</keyword>
<evidence type="ECO:0000313" key="2">
    <source>
        <dbReference type="EMBL" id="TCK98231.1"/>
    </source>
</evidence>
<dbReference type="RefSeq" id="WP_132280439.1">
    <property type="nucleotide sequence ID" value="NZ_SMGQ01000011.1"/>
</dbReference>
<dbReference type="Proteomes" id="UP000294545">
    <property type="component" value="Unassembled WGS sequence"/>
</dbReference>
<reference evidence="2 3" key="1">
    <citation type="submission" date="2019-03" db="EMBL/GenBank/DDBJ databases">
        <title>Genomic Encyclopedia of Type Strains, Phase IV (KMG-IV): sequencing the most valuable type-strain genomes for metagenomic binning, comparative biology and taxonomic classification.</title>
        <authorList>
            <person name="Goeker M."/>
        </authorList>
    </citation>
    <scope>NUCLEOTIDE SEQUENCE [LARGE SCALE GENOMIC DNA]</scope>
    <source>
        <strain evidence="2 3">DSM 24176</strain>
    </source>
</reference>
<proteinExistence type="predicted"/>
<dbReference type="AlphaFoldDB" id="A0A4V2Q1M9"/>
<dbReference type="EMBL" id="SMGQ01000011">
    <property type="protein sequence ID" value="TCK98231.1"/>
    <property type="molecule type" value="Genomic_DNA"/>
</dbReference>
<keyword evidence="3" id="KW-1185">Reference proteome</keyword>
<keyword evidence="1" id="KW-0472">Membrane</keyword>
<gene>
    <name evidence="2" type="ORF">EDC19_0651</name>
</gene>
<keyword evidence="1" id="KW-0812">Transmembrane</keyword>
<evidence type="ECO:0000256" key="1">
    <source>
        <dbReference type="SAM" id="Phobius"/>
    </source>
</evidence>
<protein>
    <submittedName>
        <fullName evidence="2">Uncharacterized protein</fullName>
    </submittedName>
</protein>
<organism evidence="2 3">
    <name type="scientific">Natranaerovirga hydrolytica</name>
    <dbReference type="NCBI Taxonomy" id="680378"/>
    <lineage>
        <taxon>Bacteria</taxon>
        <taxon>Bacillati</taxon>
        <taxon>Bacillota</taxon>
        <taxon>Clostridia</taxon>
        <taxon>Lachnospirales</taxon>
        <taxon>Natranaerovirgaceae</taxon>
        <taxon>Natranaerovirga</taxon>
    </lineage>
</organism>
<evidence type="ECO:0000313" key="3">
    <source>
        <dbReference type="Proteomes" id="UP000294545"/>
    </source>
</evidence>
<comment type="caution">
    <text evidence="2">The sequence shown here is derived from an EMBL/GenBank/DDBJ whole genome shotgun (WGS) entry which is preliminary data.</text>
</comment>
<name>A0A4V2Q1M9_9FIRM</name>
<dbReference type="OrthoDB" id="9855361at2"/>
<feature type="transmembrane region" description="Helical" evidence="1">
    <location>
        <begin position="6"/>
        <end position="28"/>
    </location>
</feature>
<accession>A0A4V2Q1M9</accession>
<sequence>MKKVSTSWMVIVLLLFSLMTIISSIILLKFFVSDKDEDVFIQEAGIKKVGIISVYSDTMNQKYKMKDEIIVEDQETIDTFLRLINTADINSNIIIDRLPAEYEINLYYDNNKIRCSYWIKEDQYNLNIQGVQGEITVEQEKMDNIIAHITGETNKEKLISPF</sequence>